<comment type="similarity">
    <text evidence="2">Belongs to the centrin family.</text>
</comment>
<protein>
    <recommendedName>
        <fullName evidence="3">Calmodulin</fullName>
    </recommendedName>
</protein>
<evidence type="ECO:0000256" key="5">
    <source>
        <dbReference type="ARBA" id="ARBA00022723"/>
    </source>
</evidence>
<evidence type="ECO:0000256" key="9">
    <source>
        <dbReference type="ARBA" id="ARBA00023212"/>
    </source>
</evidence>
<evidence type="ECO:0000259" key="11">
    <source>
        <dbReference type="PROSITE" id="PS50222"/>
    </source>
</evidence>
<dbReference type="EMBL" id="GG662498">
    <property type="protein sequence ID" value="EAS07411.1"/>
    <property type="molecule type" value="Genomic_DNA"/>
</dbReference>
<dbReference type="SUPFAM" id="SSF47473">
    <property type="entry name" value="EF-hand"/>
    <property type="match status" value="1"/>
</dbReference>
<dbReference type="PROSITE" id="PS00018">
    <property type="entry name" value="EF_HAND_1"/>
    <property type="match status" value="1"/>
</dbReference>
<keyword evidence="6" id="KW-0677">Repeat</keyword>
<keyword evidence="8" id="KW-0007">Acetylation</keyword>
<dbReference type="GO" id="GO:0016460">
    <property type="term" value="C:myosin II complex"/>
    <property type="evidence" value="ECO:0007669"/>
    <property type="project" value="TreeGrafter"/>
</dbReference>
<dbReference type="STRING" id="312017.Q24I27"/>
<evidence type="ECO:0000256" key="1">
    <source>
        <dbReference type="ARBA" id="ARBA00004245"/>
    </source>
</evidence>
<dbReference type="OMA" id="APIQTFR"/>
<dbReference type="HOGENOM" id="CLU_061288_2_0_1"/>
<dbReference type="PROSITE" id="PS50222">
    <property type="entry name" value="EF_HAND_2"/>
    <property type="match status" value="2"/>
</dbReference>
<dbReference type="PANTHER" id="PTHR23048:SF0">
    <property type="entry name" value="CALMODULIN LIKE 3"/>
    <property type="match status" value="1"/>
</dbReference>
<evidence type="ECO:0000256" key="6">
    <source>
        <dbReference type="ARBA" id="ARBA00022737"/>
    </source>
</evidence>
<evidence type="ECO:0000256" key="4">
    <source>
        <dbReference type="ARBA" id="ARBA00022490"/>
    </source>
</evidence>
<evidence type="ECO:0000313" key="13">
    <source>
        <dbReference type="Proteomes" id="UP000009168"/>
    </source>
</evidence>
<reference evidence="13" key="1">
    <citation type="journal article" date="2006" name="PLoS Biol.">
        <title>Macronuclear genome sequence of the ciliate Tetrahymena thermophila, a model eukaryote.</title>
        <authorList>
            <person name="Eisen J.A."/>
            <person name="Coyne R.S."/>
            <person name="Wu M."/>
            <person name="Wu D."/>
            <person name="Thiagarajan M."/>
            <person name="Wortman J.R."/>
            <person name="Badger J.H."/>
            <person name="Ren Q."/>
            <person name="Amedeo P."/>
            <person name="Jones K.M."/>
            <person name="Tallon L.J."/>
            <person name="Delcher A.L."/>
            <person name="Salzberg S.L."/>
            <person name="Silva J.C."/>
            <person name="Haas B.J."/>
            <person name="Majoros W.H."/>
            <person name="Farzad M."/>
            <person name="Carlton J.M."/>
            <person name="Smith R.K. Jr."/>
            <person name="Garg J."/>
            <person name="Pearlman R.E."/>
            <person name="Karrer K.M."/>
            <person name="Sun L."/>
            <person name="Manning G."/>
            <person name="Elde N.C."/>
            <person name="Turkewitz A.P."/>
            <person name="Asai D.J."/>
            <person name="Wilkes D.E."/>
            <person name="Wang Y."/>
            <person name="Cai H."/>
            <person name="Collins K."/>
            <person name="Stewart B.A."/>
            <person name="Lee S.R."/>
            <person name="Wilamowska K."/>
            <person name="Weinberg Z."/>
            <person name="Ruzzo W.L."/>
            <person name="Wloga D."/>
            <person name="Gaertig J."/>
            <person name="Frankel J."/>
            <person name="Tsao C.-C."/>
            <person name="Gorovsky M.A."/>
            <person name="Keeling P.J."/>
            <person name="Waller R.F."/>
            <person name="Patron N.J."/>
            <person name="Cherry J.M."/>
            <person name="Stover N.A."/>
            <person name="Krieger C.J."/>
            <person name="del Toro C."/>
            <person name="Ryder H.F."/>
            <person name="Williamson S.C."/>
            <person name="Barbeau R.A."/>
            <person name="Hamilton E.P."/>
            <person name="Orias E."/>
        </authorList>
    </citation>
    <scope>NUCLEOTIDE SEQUENCE [LARGE SCALE GENOMIC DNA]</scope>
    <source>
        <strain evidence="13">SB210</strain>
    </source>
</reference>
<dbReference type="eggNOG" id="KOG0027">
    <property type="taxonomic scope" value="Eukaryota"/>
</dbReference>
<dbReference type="InterPro" id="IPR002048">
    <property type="entry name" value="EF_hand_dom"/>
</dbReference>
<evidence type="ECO:0000256" key="3">
    <source>
        <dbReference type="ARBA" id="ARBA00020786"/>
    </source>
</evidence>
<dbReference type="SMART" id="SM00054">
    <property type="entry name" value="EFh"/>
    <property type="match status" value="2"/>
</dbReference>
<proteinExistence type="inferred from homology"/>
<evidence type="ECO:0000256" key="8">
    <source>
        <dbReference type="ARBA" id="ARBA00022990"/>
    </source>
</evidence>
<feature type="domain" description="EF-hand" evidence="11">
    <location>
        <begin position="50"/>
        <end position="85"/>
    </location>
</feature>
<accession>Q24I27</accession>
<name>Q24I27_TETTS</name>
<evidence type="ECO:0000313" key="12">
    <source>
        <dbReference type="EMBL" id="EAS07411.1"/>
    </source>
</evidence>
<dbReference type="PANTHER" id="PTHR23048">
    <property type="entry name" value="MYOSIN LIGHT CHAIN 1, 3"/>
    <property type="match status" value="1"/>
</dbReference>
<evidence type="ECO:0000256" key="7">
    <source>
        <dbReference type="ARBA" id="ARBA00022837"/>
    </source>
</evidence>
<dbReference type="GO" id="GO:0005509">
    <property type="term" value="F:calcium ion binding"/>
    <property type="evidence" value="ECO:0007669"/>
    <property type="project" value="InterPro"/>
</dbReference>
<gene>
    <name evidence="12" type="ORF">TTHERM_00569490</name>
</gene>
<dbReference type="FunFam" id="1.10.238.10:FF:000178">
    <property type="entry name" value="Calmodulin-2 A"/>
    <property type="match status" value="1"/>
</dbReference>
<dbReference type="InterPro" id="IPR050230">
    <property type="entry name" value="CALM/Myosin/TropC-like"/>
</dbReference>
<sequence>MGDNGAISREPTKEQIAEYKEAFSLFDKDGDGIIDIRDLGLLVRSLNKNPTEQDLEEMASEVDPLGKGKVEFPDFLSMMASRQDDCDPEEELYEAFKVWEKEKPTMFVNVLKHLVMKGKEPFTEDEAEEMIKELGGESQTEFKIEDFIKLVLSNMNQN</sequence>
<dbReference type="AlphaFoldDB" id="Q24I27"/>
<keyword evidence="13" id="KW-1185">Reference proteome</keyword>
<dbReference type="InterPro" id="IPR011992">
    <property type="entry name" value="EF-hand-dom_pair"/>
</dbReference>
<keyword evidence="5" id="KW-0479">Metal-binding</keyword>
<keyword evidence="4" id="KW-0963">Cytoplasm</keyword>
<dbReference type="Proteomes" id="UP000009168">
    <property type="component" value="Unassembled WGS sequence"/>
</dbReference>
<dbReference type="CDD" id="cd00051">
    <property type="entry name" value="EFh"/>
    <property type="match status" value="1"/>
</dbReference>
<dbReference type="Gene3D" id="1.10.238.10">
    <property type="entry name" value="EF-hand"/>
    <property type="match status" value="2"/>
</dbReference>
<evidence type="ECO:0000256" key="10">
    <source>
        <dbReference type="ARBA" id="ARBA00025692"/>
    </source>
</evidence>
<feature type="domain" description="EF-hand" evidence="11">
    <location>
        <begin position="14"/>
        <end position="49"/>
    </location>
</feature>
<dbReference type="InParanoid" id="Q24I27"/>
<dbReference type="OrthoDB" id="311406at2759"/>
<keyword evidence="7" id="KW-0106">Calcium</keyword>
<comment type="subcellular location">
    <subcellularLocation>
        <location evidence="1">Cytoplasm</location>
        <location evidence="1">Cytoskeleton</location>
    </subcellularLocation>
</comment>
<evidence type="ECO:0000256" key="2">
    <source>
        <dbReference type="ARBA" id="ARBA00005253"/>
    </source>
</evidence>
<comment type="function">
    <text evidence="10">Plays a fundamental role in microtubule organizing center structure and function. Component of the infraciliary lattice (ICL) and the ciliary basal bodies.</text>
</comment>
<dbReference type="Pfam" id="PF13499">
    <property type="entry name" value="EF-hand_7"/>
    <property type="match status" value="1"/>
</dbReference>
<dbReference type="RefSeq" id="XP_001027653.1">
    <property type="nucleotide sequence ID" value="XM_001027653.1"/>
</dbReference>
<dbReference type="GeneID" id="7823929"/>
<organism evidence="12 13">
    <name type="scientific">Tetrahymena thermophila (strain SB210)</name>
    <dbReference type="NCBI Taxonomy" id="312017"/>
    <lineage>
        <taxon>Eukaryota</taxon>
        <taxon>Sar</taxon>
        <taxon>Alveolata</taxon>
        <taxon>Ciliophora</taxon>
        <taxon>Intramacronucleata</taxon>
        <taxon>Oligohymenophorea</taxon>
        <taxon>Hymenostomatida</taxon>
        <taxon>Tetrahymenina</taxon>
        <taxon>Tetrahymenidae</taxon>
        <taxon>Tetrahymena</taxon>
    </lineage>
</organism>
<dbReference type="InterPro" id="IPR018247">
    <property type="entry name" value="EF_Hand_1_Ca_BS"/>
</dbReference>
<keyword evidence="9" id="KW-0206">Cytoskeleton</keyword>
<dbReference type="KEGG" id="tet:TTHERM_00569490"/>